<comment type="caution">
    <text evidence="1">The sequence shown here is derived from an EMBL/GenBank/DDBJ whole genome shotgun (WGS) entry which is preliminary data.</text>
</comment>
<keyword evidence="2" id="KW-1185">Reference proteome</keyword>
<name>A0AAE0YEH7_9GAST</name>
<organism evidence="1 2">
    <name type="scientific">Elysia crispata</name>
    <name type="common">lettuce slug</name>
    <dbReference type="NCBI Taxonomy" id="231223"/>
    <lineage>
        <taxon>Eukaryota</taxon>
        <taxon>Metazoa</taxon>
        <taxon>Spiralia</taxon>
        <taxon>Lophotrochozoa</taxon>
        <taxon>Mollusca</taxon>
        <taxon>Gastropoda</taxon>
        <taxon>Heterobranchia</taxon>
        <taxon>Euthyneura</taxon>
        <taxon>Panpulmonata</taxon>
        <taxon>Sacoglossa</taxon>
        <taxon>Placobranchoidea</taxon>
        <taxon>Plakobranchidae</taxon>
        <taxon>Elysia</taxon>
    </lineage>
</organism>
<dbReference type="EMBL" id="JAWDGP010006339">
    <property type="protein sequence ID" value="KAK3742834.1"/>
    <property type="molecule type" value="Genomic_DNA"/>
</dbReference>
<dbReference type="Proteomes" id="UP001283361">
    <property type="component" value="Unassembled WGS sequence"/>
</dbReference>
<reference evidence="1" key="1">
    <citation type="journal article" date="2023" name="G3 (Bethesda)">
        <title>A reference genome for the long-term kleptoplast-retaining sea slug Elysia crispata morphotype clarki.</title>
        <authorList>
            <person name="Eastman K.E."/>
            <person name="Pendleton A.L."/>
            <person name="Shaikh M.A."/>
            <person name="Suttiyut T."/>
            <person name="Ogas R."/>
            <person name="Tomko P."/>
            <person name="Gavelis G."/>
            <person name="Widhalm J.R."/>
            <person name="Wisecaver J.H."/>
        </authorList>
    </citation>
    <scope>NUCLEOTIDE SEQUENCE</scope>
    <source>
        <strain evidence="1">ECLA1</strain>
    </source>
</reference>
<protein>
    <submittedName>
        <fullName evidence="1">Uncharacterized protein</fullName>
    </submittedName>
</protein>
<dbReference type="AlphaFoldDB" id="A0AAE0YEH7"/>
<evidence type="ECO:0000313" key="1">
    <source>
        <dbReference type="EMBL" id="KAK3742834.1"/>
    </source>
</evidence>
<proteinExistence type="predicted"/>
<gene>
    <name evidence="1" type="ORF">RRG08_064233</name>
</gene>
<evidence type="ECO:0000313" key="2">
    <source>
        <dbReference type="Proteomes" id="UP001283361"/>
    </source>
</evidence>
<sequence>MSHVASSLNVSRDLQQTPCRCRKPQGWFSGKVRDRSVPGGSIVRDFESVKSLWGMAEPGQIKPQSCPFITMLPRQRA</sequence>
<accession>A0AAE0YEH7</accession>